<organism evidence="3 4">
    <name type="scientific">Planosporangium thailandense</name>
    <dbReference type="NCBI Taxonomy" id="765197"/>
    <lineage>
        <taxon>Bacteria</taxon>
        <taxon>Bacillati</taxon>
        <taxon>Actinomycetota</taxon>
        <taxon>Actinomycetes</taxon>
        <taxon>Micromonosporales</taxon>
        <taxon>Micromonosporaceae</taxon>
        <taxon>Planosporangium</taxon>
    </lineage>
</organism>
<feature type="chain" id="PRO_5045500186" description="DUF11 domain-containing protein" evidence="2">
    <location>
        <begin position="35"/>
        <end position="243"/>
    </location>
</feature>
<keyword evidence="1" id="KW-0472">Membrane</keyword>
<evidence type="ECO:0008006" key="5">
    <source>
        <dbReference type="Google" id="ProtNLM"/>
    </source>
</evidence>
<gene>
    <name evidence="3" type="ORF">HC031_30165</name>
</gene>
<keyword evidence="2" id="KW-0732">Signal</keyword>
<accession>A0ABX0Y982</accession>
<feature type="transmembrane region" description="Helical" evidence="1">
    <location>
        <begin position="204"/>
        <end position="224"/>
    </location>
</feature>
<feature type="signal peptide" evidence="2">
    <location>
        <begin position="1"/>
        <end position="34"/>
    </location>
</feature>
<dbReference type="EMBL" id="JAATVY010000040">
    <property type="protein sequence ID" value="NJC73947.1"/>
    <property type="molecule type" value="Genomic_DNA"/>
</dbReference>
<evidence type="ECO:0000256" key="2">
    <source>
        <dbReference type="SAM" id="SignalP"/>
    </source>
</evidence>
<comment type="caution">
    <text evidence="3">The sequence shown here is derived from an EMBL/GenBank/DDBJ whole genome shotgun (WGS) entry which is preliminary data.</text>
</comment>
<keyword evidence="4" id="KW-1185">Reference proteome</keyword>
<sequence>MWLVRAAHVAAVAAAVAGSALVAPALARSTPAAAAGTGVDVTPTLSSTPFGAPPGQRVTHTITLSATGTGSLPAVRVTFTTTVALDGVAANASAGSCPIVTPLTVVCDLGNLDFAGTNSTGPAGPSSPQVTITGTVHSGTAGGALVQNLVNITAGAADADPTNNVTSNAYLVPGGSTAPLAPSSGRPLAEPAASRAPAHGMSPVVVVALSVLAVLVVAALVIVLRRRRRPSPADGDDGGARGV</sequence>
<name>A0ABX0Y982_9ACTN</name>
<dbReference type="RefSeq" id="WP_167928844.1">
    <property type="nucleotide sequence ID" value="NZ_JAATVY010000040.1"/>
</dbReference>
<evidence type="ECO:0000313" key="4">
    <source>
        <dbReference type="Proteomes" id="UP000722989"/>
    </source>
</evidence>
<protein>
    <recommendedName>
        <fullName evidence="5">DUF11 domain-containing protein</fullName>
    </recommendedName>
</protein>
<keyword evidence="1" id="KW-0812">Transmembrane</keyword>
<keyword evidence="1" id="KW-1133">Transmembrane helix</keyword>
<dbReference type="Proteomes" id="UP000722989">
    <property type="component" value="Unassembled WGS sequence"/>
</dbReference>
<proteinExistence type="predicted"/>
<evidence type="ECO:0000256" key="1">
    <source>
        <dbReference type="SAM" id="Phobius"/>
    </source>
</evidence>
<evidence type="ECO:0000313" key="3">
    <source>
        <dbReference type="EMBL" id="NJC73947.1"/>
    </source>
</evidence>
<reference evidence="3 4" key="1">
    <citation type="submission" date="2020-03" db="EMBL/GenBank/DDBJ databases">
        <title>WGS of the type strain of Planosporangium spp.</title>
        <authorList>
            <person name="Thawai C."/>
        </authorList>
    </citation>
    <scope>NUCLEOTIDE SEQUENCE [LARGE SCALE GENOMIC DNA]</scope>
    <source>
        <strain evidence="3 4">TBRC 5610</strain>
    </source>
</reference>